<dbReference type="EMBL" id="CAJNNW010037533">
    <property type="protein sequence ID" value="CAE8742693.1"/>
    <property type="molecule type" value="Genomic_DNA"/>
</dbReference>
<sequence>LTLRRTPALTRSRKEKALIAQLWLRALLVTSKLLPRRPWNRHAQDRVLYQERVLQAVRAKRFEWNPQETLALRQVLSAQLQEDAFRRLFVERSATLSATEKQDLLLEIMGPLRRSELEELMEEHGHALDWITVANKLKAQLGPLQLRPALSAACCRIRYLHEIEGGGRVPLTKEQEARIDKVVEELGPFDWDGI</sequence>
<feature type="non-terminal residue" evidence="1">
    <location>
        <position position="194"/>
    </location>
</feature>
<evidence type="ECO:0000313" key="1">
    <source>
        <dbReference type="EMBL" id="CAE8742693.1"/>
    </source>
</evidence>
<accession>A0A813LT56</accession>
<evidence type="ECO:0000313" key="2">
    <source>
        <dbReference type="Proteomes" id="UP000626109"/>
    </source>
</evidence>
<organism evidence="1 2">
    <name type="scientific">Polarella glacialis</name>
    <name type="common">Dinoflagellate</name>
    <dbReference type="NCBI Taxonomy" id="89957"/>
    <lineage>
        <taxon>Eukaryota</taxon>
        <taxon>Sar</taxon>
        <taxon>Alveolata</taxon>
        <taxon>Dinophyceae</taxon>
        <taxon>Suessiales</taxon>
        <taxon>Suessiaceae</taxon>
        <taxon>Polarella</taxon>
    </lineage>
</organism>
<name>A0A813LT56_POLGL</name>
<dbReference type="AlphaFoldDB" id="A0A813LT56"/>
<feature type="non-terminal residue" evidence="1">
    <location>
        <position position="1"/>
    </location>
</feature>
<proteinExistence type="predicted"/>
<comment type="caution">
    <text evidence="1">The sequence shown here is derived from an EMBL/GenBank/DDBJ whole genome shotgun (WGS) entry which is preliminary data.</text>
</comment>
<reference evidence="1" key="1">
    <citation type="submission" date="2021-02" db="EMBL/GenBank/DDBJ databases">
        <authorList>
            <person name="Dougan E. K."/>
            <person name="Rhodes N."/>
            <person name="Thang M."/>
            <person name="Chan C."/>
        </authorList>
    </citation>
    <scope>NUCLEOTIDE SEQUENCE</scope>
</reference>
<dbReference type="Proteomes" id="UP000626109">
    <property type="component" value="Unassembled WGS sequence"/>
</dbReference>
<gene>
    <name evidence="1" type="ORF">PGLA2088_LOCUS51081</name>
</gene>
<protein>
    <submittedName>
        <fullName evidence="1">Uncharacterized protein</fullName>
    </submittedName>
</protein>